<dbReference type="EC" id="3.1.6.-" evidence="7"/>
<protein>
    <submittedName>
        <fullName evidence="7">Sulfatase</fullName>
        <ecNumber evidence="7">3.1.6.-</ecNumber>
    </submittedName>
</protein>
<dbReference type="InterPro" id="IPR017850">
    <property type="entry name" value="Alkaline_phosphatase_core_sf"/>
</dbReference>
<sequence>MTRPNILWVTTHDINPDLGCYAGVWPGAEYARTPHLDRLAAGGMRFDSVHAAAPVCGPSRSAVMTGCHPAAIGTMHMRTKAVPPPEVRLFTEYLRAAGYYCTNAGFTDFQVTVPGTAFDECGPSAHWRNRPDPDTPFFAAFHGVTTHESRLYLDNDAFAAATGHVRPEQRHAPADAPVPPYLPDTPTTRRTVARYADLVTEADHEVGRLLAQLDEDGLAGDTVVVFWSDHGRGMPREKRWLHDSGLRVPMIVRWPGRVRAGSTHPDPVELLDLTATTLTLGGVDVPEHMHSRPVLAADGRPVPRPGGLCFGGRDRLDEQSDTSRTVRDARYRYIRHVHPGRPPMPHLAYPDGLPTWAELRTLHAEEARQRGRGEVPDRLTPLQRTLVAPEKPAEELYDVLADPYETTDLSTDPRHAAALSRLRCELDGWQERHGDLGLLDEDELTARWLPGGVRPRTASPQVAASARGIVATCPTPGASVGWTVDPPPEDRPVPGPMDELTGQRPGDGRRWLLATGPFTPPPGATVHVAAWRLGHVPSDEVVVPPEGVPA</sequence>
<dbReference type="RefSeq" id="WP_179761705.1">
    <property type="nucleotide sequence ID" value="NZ_BAAAJZ010000003.1"/>
</dbReference>
<dbReference type="InterPro" id="IPR024607">
    <property type="entry name" value="Sulfatase_CS"/>
</dbReference>
<comment type="similarity">
    <text evidence="1">Belongs to the sulfatase family.</text>
</comment>
<feature type="region of interest" description="Disordered" evidence="5">
    <location>
        <begin position="167"/>
        <end position="187"/>
    </location>
</feature>
<feature type="region of interest" description="Disordered" evidence="5">
    <location>
        <begin position="477"/>
        <end position="504"/>
    </location>
</feature>
<reference evidence="7 8" key="1">
    <citation type="submission" date="2020-07" db="EMBL/GenBank/DDBJ databases">
        <title>Sequencing the genomes of 1000 actinobacteria strains.</title>
        <authorList>
            <person name="Klenk H.-P."/>
        </authorList>
    </citation>
    <scope>NUCLEOTIDE SEQUENCE [LARGE SCALE GENOMIC DNA]</scope>
    <source>
        <strain evidence="7 8">DSM 44749</strain>
    </source>
</reference>
<evidence type="ECO:0000313" key="7">
    <source>
        <dbReference type="EMBL" id="NYG03293.1"/>
    </source>
</evidence>
<name>A0A852W2Q9_PSEA5</name>
<evidence type="ECO:0000256" key="3">
    <source>
        <dbReference type="ARBA" id="ARBA00022801"/>
    </source>
</evidence>
<dbReference type="InterPro" id="IPR000917">
    <property type="entry name" value="Sulfatase_N"/>
</dbReference>
<evidence type="ECO:0000256" key="5">
    <source>
        <dbReference type="SAM" id="MobiDB-lite"/>
    </source>
</evidence>
<dbReference type="Gene3D" id="3.40.720.10">
    <property type="entry name" value="Alkaline Phosphatase, subunit A"/>
    <property type="match status" value="1"/>
</dbReference>
<keyword evidence="3 7" id="KW-0378">Hydrolase</keyword>
<dbReference type="EMBL" id="JACCCZ010000001">
    <property type="protein sequence ID" value="NYG03293.1"/>
    <property type="molecule type" value="Genomic_DNA"/>
</dbReference>
<evidence type="ECO:0000313" key="8">
    <source>
        <dbReference type="Proteomes" id="UP000549695"/>
    </source>
</evidence>
<dbReference type="PROSITE" id="PS00523">
    <property type="entry name" value="SULFATASE_1"/>
    <property type="match status" value="1"/>
</dbReference>
<evidence type="ECO:0000259" key="6">
    <source>
        <dbReference type="Pfam" id="PF00884"/>
    </source>
</evidence>
<evidence type="ECO:0000256" key="1">
    <source>
        <dbReference type="ARBA" id="ARBA00008779"/>
    </source>
</evidence>
<dbReference type="AlphaFoldDB" id="A0A852W2Q9"/>
<proteinExistence type="inferred from homology"/>
<keyword evidence="8" id="KW-1185">Reference proteome</keyword>
<keyword evidence="2" id="KW-0479">Metal-binding</keyword>
<evidence type="ECO:0000256" key="4">
    <source>
        <dbReference type="ARBA" id="ARBA00022837"/>
    </source>
</evidence>
<dbReference type="PANTHER" id="PTHR42693:SF53">
    <property type="entry name" value="ENDO-4-O-SULFATASE"/>
    <property type="match status" value="1"/>
</dbReference>
<dbReference type="SUPFAM" id="SSF53649">
    <property type="entry name" value="Alkaline phosphatase-like"/>
    <property type="match status" value="1"/>
</dbReference>
<comment type="caution">
    <text evidence="7">The sequence shown here is derived from an EMBL/GenBank/DDBJ whole genome shotgun (WGS) entry which is preliminary data.</text>
</comment>
<dbReference type="GO" id="GO:0046872">
    <property type="term" value="F:metal ion binding"/>
    <property type="evidence" value="ECO:0007669"/>
    <property type="project" value="UniProtKB-KW"/>
</dbReference>
<keyword evidence="4" id="KW-0106">Calcium</keyword>
<feature type="domain" description="Sulfatase N-terminal" evidence="6">
    <location>
        <begin position="4"/>
        <end position="283"/>
    </location>
</feature>
<dbReference type="InterPro" id="IPR050738">
    <property type="entry name" value="Sulfatase"/>
</dbReference>
<dbReference type="Pfam" id="PF00884">
    <property type="entry name" value="Sulfatase"/>
    <property type="match status" value="1"/>
</dbReference>
<dbReference type="GeneID" id="98053290"/>
<evidence type="ECO:0000256" key="2">
    <source>
        <dbReference type="ARBA" id="ARBA00022723"/>
    </source>
</evidence>
<dbReference type="PANTHER" id="PTHR42693">
    <property type="entry name" value="ARYLSULFATASE FAMILY MEMBER"/>
    <property type="match status" value="1"/>
</dbReference>
<dbReference type="Proteomes" id="UP000549695">
    <property type="component" value="Unassembled WGS sequence"/>
</dbReference>
<dbReference type="GO" id="GO:0004065">
    <property type="term" value="F:arylsulfatase activity"/>
    <property type="evidence" value="ECO:0007669"/>
    <property type="project" value="TreeGrafter"/>
</dbReference>
<organism evidence="7 8">
    <name type="scientific">Pseudonocardia alni</name>
    <name type="common">Amycolata alni</name>
    <dbReference type="NCBI Taxonomy" id="33907"/>
    <lineage>
        <taxon>Bacteria</taxon>
        <taxon>Bacillati</taxon>
        <taxon>Actinomycetota</taxon>
        <taxon>Actinomycetes</taxon>
        <taxon>Pseudonocardiales</taxon>
        <taxon>Pseudonocardiaceae</taxon>
        <taxon>Pseudonocardia</taxon>
    </lineage>
</organism>
<accession>A0A852W2Q9</accession>
<dbReference type="CDD" id="cd16027">
    <property type="entry name" value="SGSH"/>
    <property type="match status" value="1"/>
</dbReference>
<gene>
    <name evidence="7" type="ORF">HDA37_003578</name>
</gene>